<dbReference type="AlphaFoldDB" id="A0A2J0Q6K6"/>
<organism evidence="1 2">
    <name type="scientific">Candidatus Yanofskybacteria bacterium CG10_big_fil_rev_8_21_14_0_10_36_16</name>
    <dbReference type="NCBI Taxonomy" id="1975096"/>
    <lineage>
        <taxon>Bacteria</taxon>
        <taxon>Candidatus Yanofskyibacteriota</taxon>
    </lineage>
</organism>
<dbReference type="EMBL" id="PCXQ01000006">
    <property type="protein sequence ID" value="PJE50491.1"/>
    <property type="molecule type" value="Genomic_DNA"/>
</dbReference>
<reference evidence="1 2" key="1">
    <citation type="submission" date="2017-09" db="EMBL/GenBank/DDBJ databases">
        <title>Depth-based differentiation of microbial function through sediment-hosted aquifers and enrichment of novel symbionts in the deep terrestrial subsurface.</title>
        <authorList>
            <person name="Probst A.J."/>
            <person name="Ladd B."/>
            <person name="Jarett J.K."/>
            <person name="Geller-Mcgrath D.E."/>
            <person name="Sieber C.M."/>
            <person name="Emerson J.B."/>
            <person name="Anantharaman K."/>
            <person name="Thomas B.C."/>
            <person name="Malmstrom R."/>
            <person name="Stieglmeier M."/>
            <person name="Klingl A."/>
            <person name="Woyke T."/>
            <person name="Ryan C.M."/>
            <person name="Banfield J.F."/>
        </authorList>
    </citation>
    <scope>NUCLEOTIDE SEQUENCE [LARGE SCALE GENOMIC DNA]</scope>
    <source>
        <strain evidence="1">CG10_big_fil_rev_8_21_14_0_10_36_16</strain>
    </source>
</reference>
<evidence type="ECO:0000313" key="2">
    <source>
        <dbReference type="Proteomes" id="UP000228496"/>
    </source>
</evidence>
<dbReference type="Proteomes" id="UP000228496">
    <property type="component" value="Unassembled WGS sequence"/>
</dbReference>
<gene>
    <name evidence="1" type="ORF">COV29_03730</name>
</gene>
<name>A0A2J0Q6K6_9BACT</name>
<sequence>MRSLGNYYILKTVFFKGGAGMSAFRINSFIIKDDENMGRFLLYSLANKLLADATNKDQIVWGLLWPGMYHTQYKGEHICVSASSGGMIEVSYNNHNVEFCFDAFQGGSLLNVCELRDAIFDQEKRFKEGKNEIVDVLKEIKMLSC</sequence>
<proteinExistence type="predicted"/>
<protein>
    <submittedName>
        <fullName evidence="1">Uncharacterized protein</fullName>
    </submittedName>
</protein>
<accession>A0A2J0Q6K6</accession>
<comment type="caution">
    <text evidence="1">The sequence shown here is derived from an EMBL/GenBank/DDBJ whole genome shotgun (WGS) entry which is preliminary data.</text>
</comment>
<evidence type="ECO:0000313" key="1">
    <source>
        <dbReference type="EMBL" id="PJE50491.1"/>
    </source>
</evidence>